<dbReference type="Gene3D" id="3.40.50.720">
    <property type="entry name" value="NAD(P)-binding Rossmann-like Domain"/>
    <property type="match status" value="1"/>
</dbReference>
<dbReference type="AlphaFoldDB" id="A0AB34KWG6"/>
<dbReference type="Gene3D" id="3.90.180.10">
    <property type="entry name" value="Medium-chain alcohol dehydrogenases, catalytic domain"/>
    <property type="match status" value="1"/>
</dbReference>
<name>A0AB34KWG6_9PEZI</name>
<dbReference type="InterPro" id="IPR013154">
    <property type="entry name" value="ADH-like_N"/>
</dbReference>
<evidence type="ECO:0000259" key="4">
    <source>
        <dbReference type="SMART" id="SM00829"/>
    </source>
</evidence>
<dbReference type="RefSeq" id="XP_069231232.1">
    <property type="nucleotide sequence ID" value="XM_069371942.1"/>
</dbReference>
<proteinExistence type="inferred from homology"/>
<dbReference type="GO" id="GO:0016651">
    <property type="term" value="F:oxidoreductase activity, acting on NAD(P)H"/>
    <property type="evidence" value="ECO:0007669"/>
    <property type="project" value="InterPro"/>
</dbReference>
<evidence type="ECO:0000313" key="5">
    <source>
        <dbReference type="EMBL" id="KAL1588127.1"/>
    </source>
</evidence>
<organism evidence="5 6">
    <name type="scientific">Cladosporium halotolerans</name>
    <dbReference type="NCBI Taxonomy" id="1052096"/>
    <lineage>
        <taxon>Eukaryota</taxon>
        <taxon>Fungi</taxon>
        <taxon>Dikarya</taxon>
        <taxon>Ascomycota</taxon>
        <taxon>Pezizomycotina</taxon>
        <taxon>Dothideomycetes</taxon>
        <taxon>Dothideomycetidae</taxon>
        <taxon>Cladosporiales</taxon>
        <taxon>Cladosporiaceae</taxon>
        <taxon>Cladosporium</taxon>
    </lineage>
</organism>
<dbReference type="InterPro" id="IPR011032">
    <property type="entry name" value="GroES-like_sf"/>
</dbReference>
<dbReference type="InterPro" id="IPR036291">
    <property type="entry name" value="NAD(P)-bd_dom_sf"/>
</dbReference>
<feature type="domain" description="Enoyl reductase (ER)" evidence="4">
    <location>
        <begin position="3"/>
        <end position="322"/>
    </location>
</feature>
<accession>A0AB34KWG6</accession>
<comment type="similarity">
    <text evidence="1">Belongs to the zinc-containing alcohol dehydrogenase family.</text>
</comment>
<dbReference type="EMBL" id="JAAQHG020000008">
    <property type="protein sequence ID" value="KAL1588127.1"/>
    <property type="molecule type" value="Genomic_DNA"/>
</dbReference>
<keyword evidence="6" id="KW-1185">Reference proteome</keyword>
<dbReference type="Pfam" id="PF08240">
    <property type="entry name" value="ADH_N"/>
    <property type="match status" value="1"/>
</dbReference>
<comment type="caution">
    <text evidence="5">The sequence shown here is derived from an EMBL/GenBank/DDBJ whole genome shotgun (WGS) entry which is preliminary data.</text>
</comment>
<evidence type="ECO:0000313" key="6">
    <source>
        <dbReference type="Proteomes" id="UP000803884"/>
    </source>
</evidence>
<dbReference type="InterPro" id="IPR020843">
    <property type="entry name" value="ER"/>
</dbReference>
<dbReference type="SUPFAM" id="SSF51735">
    <property type="entry name" value="NAD(P)-binding Rossmann-fold domains"/>
    <property type="match status" value="1"/>
</dbReference>
<keyword evidence="3" id="KW-0560">Oxidoreductase</keyword>
<dbReference type="SMART" id="SM00829">
    <property type="entry name" value="PKS_ER"/>
    <property type="match status" value="1"/>
</dbReference>
<comment type="subunit">
    <text evidence="2">Monomer.</text>
</comment>
<protein>
    <recommendedName>
        <fullName evidence="4">Enoyl reductase (ER) domain-containing protein</fullName>
    </recommendedName>
</protein>
<dbReference type="InterPro" id="IPR047122">
    <property type="entry name" value="Trans-enoyl_RdTase-like"/>
</dbReference>
<evidence type="ECO:0000256" key="3">
    <source>
        <dbReference type="ARBA" id="ARBA00023002"/>
    </source>
</evidence>
<sequence>MYSYARDACPMPKPEEVVILNFAVALKDSSDWNNQQVHPNENPMPPGQGAAGIILYIGENVTGFREGQRVLAQCPNRNQPGAPSHQFTVVSEKMVSAIPDRLSFEQAATLPLAVALAAAGLYQKNHLGISLPYTPPSPTSRTILVLDGASDVGAMVVQLASASGMDVIATASKRNFNIVRSFGASIVMDHDSLAQGVLATALDDLPLAGIFDTISTPQSLASIDTLLAIMEQSPRVCTLKPPAQRPSHFAPSIVVSTTINRNPHTFVRTAIWEEFLPLALKSRLLRPKPMQTVIKAHWNDLGTALAAVKALPRKSSDGTVVISFV</sequence>
<dbReference type="SUPFAM" id="SSF50129">
    <property type="entry name" value="GroES-like"/>
    <property type="match status" value="1"/>
</dbReference>
<dbReference type="Proteomes" id="UP000803884">
    <property type="component" value="Unassembled WGS sequence"/>
</dbReference>
<reference evidence="5 6" key="1">
    <citation type="journal article" date="2020" name="Microbiol. Resour. Announc.">
        <title>Draft Genome Sequence of a Cladosporium Species Isolated from the Mesophotic Ascidian Didemnum maculosum.</title>
        <authorList>
            <person name="Gioti A."/>
            <person name="Siaperas R."/>
            <person name="Nikolaivits E."/>
            <person name="Le Goff G."/>
            <person name="Ouazzani J."/>
            <person name="Kotoulas G."/>
            <person name="Topakas E."/>
        </authorList>
    </citation>
    <scope>NUCLEOTIDE SEQUENCE [LARGE SCALE GENOMIC DNA]</scope>
    <source>
        <strain evidence="5 6">TM138-S3</strain>
    </source>
</reference>
<gene>
    <name evidence="5" type="ORF">WHR41_03336</name>
</gene>
<dbReference type="GeneID" id="96004780"/>
<evidence type="ECO:0000256" key="1">
    <source>
        <dbReference type="ARBA" id="ARBA00008072"/>
    </source>
</evidence>
<dbReference type="PANTHER" id="PTHR45348">
    <property type="entry name" value="HYPOTHETICAL OXIDOREDUCTASE (EUROFUNG)"/>
    <property type="match status" value="1"/>
</dbReference>
<evidence type="ECO:0000256" key="2">
    <source>
        <dbReference type="ARBA" id="ARBA00011245"/>
    </source>
</evidence>
<dbReference type="PANTHER" id="PTHR45348:SF2">
    <property type="entry name" value="ZINC-TYPE ALCOHOL DEHYDROGENASE-LIKE PROTEIN C2E1P3.01"/>
    <property type="match status" value="1"/>
</dbReference>